<organism evidence="1 2">
    <name type="scientific">Pseudopedobacter beijingensis</name>
    <dbReference type="NCBI Taxonomy" id="1207056"/>
    <lineage>
        <taxon>Bacteria</taxon>
        <taxon>Pseudomonadati</taxon>
        <taxon>Bacteroidota</taxon>
        <taxon>Sphingobacteriia</taxon>
        <taxon>Sphingobacteriales</taxon>
        <taxon>Sphingobacteriaceae</taxon>
        <taxon>Pseudopedobacter</taxon>
    </lineage>
</organism>
<dbReference type="GO" id="GO:0032259">
    <property type="term" value="P:methylation"/>
    <property type="evidence" value="ECO:0007669"/>
    <property type="project" value="UniProtKB-KW"/>
</dbReference>
<proteinExistence type="predicted"/>
<gene>
    <name evidence="1" type="ORF">ACFSAH_10195</name>
</gene>
<name>A0ABW4IE45_9SPHI</name>
<dbReference type="GO" id="GO:0102208">
    <property type="term" value="F:2-polyprenyl-6-hydroxyphenol methylase activity"/>
    <property type="evidence" value="ECO:0007669"/>
    <property type="project" value="UniProtKB-EC"/>
</dbReference>
<dbReference type="EC" id="2.1.1.64" evidence="1"/>
<dbReference type="SUPFAM" id="SSF53335">
    <property type="entry name" value="S-adenosyl-L-methionine-dependent methyltransferases"/>
    <property type="match status" value="1"/>
</dbReference>
<protein>
    <submittedName>
        <fullName evidence="1">Class I SAM-dependent methyltransferase</fullName>
        <ecNumber evidence="1">2.1.1.222</ecNumber>
        <ecNumber evidence="1">2.1.1.64</ecNumber>
    </submittedName>
</protein>
<dbReference type="InterPro" id="IPR029063">
    <property type="entry name" value="SAM-dependent_MTases_sf"/>
</dbReference>
<dbReference type="Gene3D" id="3.40.50.150">
    <property type="entry name" value="Vaccinia Virus protein VP39"/>
    <property type="match status" value="1"/>
</dbReference>
<dbReference type="Pfam" id="PF13489">
    <property type="entry name" value="Methyltransf_23"/>
    <property type="match status" value="1"/>
</dbReference>
<accession>A0ABW4IE45</accession>
<keyword evidence="1" id="KW-0808">Transferase</keyword>
<evidence type="ECO:0000313" key="1">
    <source>
        <dbReference type="EMBL" id="MFD1630249.1"/>
    </source>
</evidence>
<sequence length="233" mass="26483">MNLNYTPTERIRVDGPVDRIKYITTVCNHKKVLDLGCYDETARIKECSGNYLFEEISVVAAHHVGVDNSVLIPDKGVFFGKHTYILKGDIYELGNIDFGNIEFDVIIAGELIEHLPDTLRFFTTLKDLFPGKRLICTTPNATSFSNMVLSFVNRESAHKDHLQVYSLKTLNTLCNLSHFQEWKIIPYHVRFTEMIMQASSGKKQMVKMSQTLINGIEKLFPMTAGGYIIDIVL</sequence>
<dbReference type="RefSeq" id="WP_379662625.1">
    <property type="nucleotide sequence ID" value="NZ_JBHUDG010000015.1"/>
</dbReference>
<keyword evidence="1" id="KW-0489">Methyltransferase</keyword>
<comment type="caution">
    <text evidence="1">The sequence shown here is derived from an EMBL/GenBank/DDBJ whole genome shotgun (WGS) entry which is preliminary data.</text>
</comment>
<keyword evidence="2" id="KW-1185">Reference proteome</keyword>
<reference evidence="2" key="1">
    <citation type="journal article" date="2019" name="Int. J. Syst. Evol. Microbiol.">
        <title>The Global Catalogue of Microorganisms (GCM) 10K type strain sequencing project: providing services to taxonomists for standard genome sequencing and annotation.</title>
        <authorList>
            <consortium name="The Broad Institute Genomics Platform"/>
            <consortium name="The Broad Institute Genome Sequencing Center for Infectious Disease"/>
            <person name="Wu L."/>
            <person name="Ma J."/>
        </authorList>
    </citation>
    <scope>NUCLEOTIDE SEQUENCE [LARGE SCALE GENOMIC DNA]</scope>
    <source>
        <strain evidence="2">CCUG 53762</strain>
    </source>
</reference>
<dbReference type="CDD" id="cd02440">
    <property type="entry name" value="AdoMet_MTases"/>
    <property type="match status" value="1"/>
</dbReference>
<evidence type="ECO:0000313" key="2">
    <source>
        <dbReference type="Proteomes" id="UP001597118"/>
    </source>
</evidence>
<dbReference type="EMBL" id="JBHUDG010000015">
    <property type="protein sequence ID" value="MFD1630249.1"/>
    <property type="molecule type" value="Genomic_DNA"/>
</dbReference>
<dbReference type="Proteomes" id="UP001597118">
    <property type="component" value="Unassembled WGS sequence"/>
</dbReference>
<dbReference type="GO" id="GO:0061542">
    <property type="term" value="F:3-demethylubiquinol 3-O-methyltransferase activity"/>
    <property type="evidence" value="ECO:0007669"/>
    <property type="project" value="UniProtKB-EC"/>
</dbReference>
<dbReference type="EC" id="2.1.1.222" evidence="1"/>